<evidence type="ECO:0000313" key="2">
    <source>
        <dbReference type="EMBL" id="KAG2538025.1"/>
    </source>
</evidence>
<feature type="compositionally biased region" description="Basic and acidic residues" evidence="1">
    <location>
        <begin position="193"/>
        <end position="232"/>
    </location>
</feature>
<sequence>MPPFRRNLAGAVPGLRQGRRPSAAVVLRPHSTCVVHVPAQGHPKAGPWPPWYLRAAAAALERGGAAATGLRQSLAVDADPRLGLFPTSPSGVLAAAAFFRHCRCGPALPASRVSTQHAARLKAGPFPAKNARPSLAAASPPFAPDAPTAATSCGVVPRPGTRMRPPPPLTHTRARTHGAAARDQEDAAPDPTEVDKRSPQDRERKDVDKRAQSVRRRREEKEEEKKKKKKEE</sequence>
<feature type="compositionally biased region" description="Low complexity" evidence="1">
    <location>
        <begin position="132"/>
        <end position="163"/>
    </location>
</feature>
<evidence type="ECO:0000313" key="3">
    <source>
        <dbReference type="Proteomes" id="UP000823388"/>
    </source>
</evidence>
<reference evidence="2" key="1">
    <citation type="submission" date="2020-05" db="EMBL/GenBank/DDBJ databases">
        <title>WGS assembly of Panicum virgatum.</title>
        <authorList>
            <person name="Lovell J.T."/>
            <person name="Jenkins J."/>
            <person name="Shu S."/>
            <person name="Juenger T.E."/>
            <person name="Schmutz J."/>
        </authorList>
    </citation>
    <scope>NUCLEOTIDE SEQUENCE</scope>
    <source>
        <strain evidence="2">AP13</strain>
    </source>
</reference>
<gene>
    <name evidence="2" type="ORF">PVAP13_9NG331357</name>
</gene>
<evidence type="ECO:0000256" key="1">
    <source>
        <dbReference type="SAM" id="MobiDB-lite"/>
    </source>
</evidence>
<protein>
    <submittedName>
        <fullName evidence="2">Uncharacterized protein</fullName>
    </submittedName>
</protein>
<accession>A0A8T0MM27</accession>
<feature type="region of interest" description="Disordered" evidence="1">
    <location>
        <begin position="132"/>
        <end position="232"/>
    </location>
</feature>
<dbReference type="Proteomes" id="UP000823388">
    <property type="component" value="Chromosome 9N"/>
</dbReference>
<organism evidence="2 3">
    <name type="scientific">Panicum virgatum</name>
    <name type="common">Blackwell switchgrass</name>
    <dbReference type="NCBI Taxonomy" id="38727"/>
    <lineage>
        <taxon>Eukaryota</taxon>
        <taxon>Viridiplantae</taxon>
        <taxon>Streptophyta</taxon>
        <taxon>Embryophyta</taxon>
        <taxon>Tracheophyta</taxon>
        <taxon>Spermatophyta</taxon>
        <taxon>Magnoliopsida</taxon>
        <taxon>Liliopsida</taxon>
        <taxon>Poales</taxon>
        <taxon>Poaceae</taxon>
        <taxon>PACMAD clade</taxon>
        <taxon>Panicoideae</taxon>
        <taxon>Panicodae</taxon>
        <taxon>Paniceae</taxon>
        <taxon>Panicinae</taxon>
        <taxon>Panicum</taxon>
        <taxon>Panicum sect. Hiantes</taxon>
    </lineage>
</organism>
<proteinExistence type="predicted"/>
<dbReference type="AlphaFoldDB" id="A0A8T0MM27"/>
<dbReference type="EMBL" id="CM029054">
    <property type="protein sequence ID" value="KAG2538025.1"/>
    <property type="molecule type" value="Genomic_DNA"/>
</dbReference>
<keyword evidence="3" id="KW-1185">Reference proteome</keyword>
<comment type="caution">
    <text evidence="2">The sequence shown here is derived from an EMBL/GenBank/DDBJ whole genome shotgun (WGS) entry which is preliminary data.</text>
</comment>
<name>A0A8T0MM27_PANVG</name>